<proteinExistence type="predicted"/>
<feature type="transmembrane region" description="Helical" evidence="1">
    <location>
        <begin position="117"/>
        <end position="137"/>
    </location>
</feature>
<sequence>MSWKKYSKTFTMGLQNALEYRTNFLLGLLSAVFPILIQIFLWKAIFHSQEDSSVFGYSEAQVIAYAVLAPLFAKLVSTGFEYDIANDVKNGQLSKFVVQPIRYFVFRLCSFLGEKSLHMSIVAIITAIAAVFVRNAIPWDISRILVCVLSLLLAVAVNFLISYNLSMISFWMLEVWGVFLTFGLVANIASGGIFPLDMFGETAQAILNVLPFKYIVFFPVSVLLGKLSSSEMLFGLLIQVVWIVVLTGVSSLLWTKGMKKYESVGG</sequence>
<keyword evidence="3" id="KW-1185">Reference proteome</keyword>
<dbReference type="PANTHER" id="PTHR36832:SF1">
    <property type="entry name" value="SLR1174 PROTEIN"/>
    <property type="match status" value="1"/>
</dbReference>
<dbReference type="InterPro" id="IPR010390">
    <property type="entry name" value="ABC-2_transporter-like"/>
</dbReference>
<keyword evidence="1" id="KW-0472">Membrane</keyword>
<dbReference type="Proteomes" id="UP000005387">
    <property type="component" value="Unassembled WGS sequence"/>
</dbReference>
<gene>
    <name evidence="2" type="ORF">PaecuDRAFT_1028</name>
</gene>
<dbReference type="Pfam" id="PF06182">
    <property type="entry name" value="ABC2_membrane_6"/>
    <property type="match status" value="1"/>
</dbReference>
<dbReference type="AlphaFoldDB" id="E0I5V6"/>
<feature type="transmembrane region" description="Helical" evidence="1">
    <location>
        <begin position="206"/>
        <end position="227"/>
    </location>
</feature>
<protein>
    <recommendedName>
        <fullName evidence="4">ABC transporter permease</fullName>
    </recommendedName>
</protein>
<evidence type="ECO:0000313" key="2">
    <source>
        <dbReference type="EMBL" id="EFM12348.1"/>
    </source>
</evidence>
<feature type="transmembrane region" description="Helical" evidence="1">
    <location>
        <begin position="20"/>
        <end position="42"/>
    </location>
</feature>
<keyword evidence="1" id="KW-0812">Transmembrane</keyword>
<dbReference type="PANTHER" id="PTHR36832">
    <property type="entry name" value="SLR1174 PROTEIN-RELATED"/>
    <property type="match status" value="1"/>
</dbReference>
<accession>E0I5V6</accession>
<reference evidence="2 3" key="1">
    <citation type="submission" date="2010-07" db="EMBL/GenBank/DDBJ databases">
        <title>The draft genome of Paenibacillus curdlanolyticus YK9.</title>
        <authorList>
            <consortium name="US DOE Joint Genome Institute (JGI-PGF)"/>
            <person name="Lucas S."/>
            <person name="Copeland A."/>
            <person name="Lapidus A."/>
            <person name="Cheng J.-F."/>
            <person name="Bruce D."/>
            <person name="Goodwin L."/>
            <person name="Pitluck S."/>
            <person name="Land M.L."/>
            <person name="Hauser L."/>
            <person name="Chang Y.-J."/>
            <person name="Jeffries C."/>
            <person name="Anderson I.J."/>
            <person name="Johnson E."/>
            <person name="Loganathan U."/>
            <person name="Mulhopadhyay B."/>
            <person name="Kyrpides N."/>
            <person name="Woyke T.J."/>
        </authorList>
    </citation>
    <scope>NUCLEOTIDE SEQUENCE [LARGE SCALE GENOMIC DNA]</scope>
    <source>
        <strain evidence="2 3">YK9</strain>
    </source>
</reference>
<feature type="transmembrane region" description="Helical" evidence="1">
    <location>
        <begin position="175"/>
        <end position="194"/>
    </location>
</feature>
<evidence type="ECO:0000313" key="3">
    <source>
        <dbReference type="Proteomes" id="UP000005387"/>
    </source>
</evidence>
<dbReference type="eggNOG" id="COG4587">
    <property type="taxonomic scope" value="Bacteria"/>
</dbReference>
<feature type="transmembrane region" description="Helical" evidence="1">
    <location>
        <begin position="233"/>
        <end position="254"/>
    </location>
</feature>
<name>E0I5V6_9BACL</name>
<dbReference type="RefSeq" id="WP_006037043.1">
    <property type="nucleotide sequence ID" value="NZ_AEDD01000002.1"/>
</dbReference>
<dbReference type="STRING" id="717606.PaecuDRAFT_1028"/>
<evidence type="ECO:0000256" key="1">
    <source>
        <dbReference type="SAM" id="Phobius"/>
    </source>
</evidence>
<keyword evidence="1" id="KW-1133">Transmembrane helix</keyword>
<organism evidence="2 3">
    <name type="scientific">Paenibacillus curdlanolyticus YK9</name>
    <dbReference type="NCBI Taxonomy" id="717606"/>
    <lineage>
        <taxon>Bacteria</taxon>
        <taxon>Bacillati</taxon>
        <taxon>Bacillota</taxon>
        <taxon>Bacilli</taxon>
        <taxon>Bacillales</taxon>
        <taxon>Paenibacillaceae</taxon>
        <taxon>Paenibacillus</taxon>
    </lineage>
</organism>
<evidence type="ECO:0008006" key="4">
    <source>
        <dbReference type="Google" id="ProtNLM"/>
    </source>
</evidence>
<dbReference type="EMBL" id="AEDD01000002">
    <property type="protein sequence ID" value="EFM12348.1"/>
    <property type="molecule type" value="Genomic_DNA"/>
</dbReference>
<feature type="transmembrane region" description="Helical" evidence="1">
    <location>
        <begin position="144"/>
        <end position="163"/>
    </location>
</feature>